<evidence type="ECO:0000256" key="2">
    <source>
        <dbReference type="RuleBase" id="RU003875"/>
    </source>
</evidence>
<reference evidence="4 5" key="1">
    <citation type="submission" date="2018-10" db="EMBL/GenBank/DDBJ databases">
        <title>Genomic Encyclopedia of Type Strains, Phase IV (KMG-IV): sequencing the most valuable type-strain genomes for metagenomic binning, comparative biology and taxonomic classification.</title>
        <authorList>
            <person name="Goeker M."/>
        </authorList>
    </citation>
    <scope>NUCLEOTIDE SEQUENCE [LARGE SCALE GENOMIC DNA]</scope>
    <source>
        <strain evidence="4 5">DSM 4734</strain>
    </source>
</reference>
<dbReference type="Pfam" id="PF00210">
    <property type="entry name" value="Ferritin"/>
    <property type="match status" value="1"/>
</dbReference>
<dbReference type="PROSITE" id="PS00818">
    <property type="entry name" value="DPS_1"/>
    <property type="match status" value="1"/>
</dbReference>
<evidence type="ECO:0000313" key="4">
    <source>
        <dbReference type="EMBL" id="RKR00371.1"/>
    </source>
</evidence>
<feature type="domain" description="Ferritin/DPS" evidence="3">
    <location>
        <begin position="18"/>
        <end position="154"/>
    </location>
</feature>
<evidence type="ECO:0000256" key="1">
    <source>
        <dbReference type="ARBA" id="ARBA00009497"/>
    </source>
</evidence>
<dbReference type="CDD" id="cd01043">
    <property type="entry name" value="DPS"/>
    <property type="match status" value="1"/>
</dbReference>
<dbReference type="Proteomes" id="UP000273675">
    <property type="component" value="Unassembled WGS sequence"/>
</dbReference>
<evidence type="ECO:0000313" key="5">
    <source>
        <dbReference type="Proteomes" id="UP000273675"/>
    </source>
</evidence>
<dbReference type="OrthoDB" id="9797687at2"/>
<organism evidence="4 5">
    <name type="scientific">Maricaulis maris</name>
    <dbReference type="NCBI Taxonomy" id="74318"/>
    <lineage>
        <taxon>Bacteria</taxon>
        <taxon>Pseudomonadati</taxon>
        <taxon>Pseudomonadota</taxon>
        <taxon>Alphaproteobacteria</taxon>
        <taxon>Maricaulales</taxon>
        <taxon>Maricaulaceae</taxon>
        <taxon>Maricaulis</taxon>
    </lineage>
</organism>
<comment type="caution">
    <text evidence="4">The sequence shown here is derived from an EMBL/GenBank/DDBJ whole genome shotgun (WGS) entry which is preliminary data.</text>
</comment>
<dbReference type="Gene3D" id="1.20.1260.10">
    <property type="match status" value="1"/>
</dbReference>
<gene>
    <name evidence="4" type="ORF">C7435_1577</name>
</gene>
<dbReference type="PANTHER" id="PTHR42932:SF3">
    <property type="entry name" value="DNA PROTECTION DURING STARVATION PROTEIN"/>
    <property type="match status" value="1"/>
</dbReference>
<dbReference type="InterPro" id="IPR008331">
    <property type="entry name" value="Ferritin_DPS_dom"/>
</dbReference>
<evidence type="ECO:0000259" key="3">
    <source>
        <dbReference type="Pfam" id="PF00210"/>
    </source>
</evidence>
<dbReference type="PANTHER" id="PTHR42932">
    <property type="entry name" value="GENERAL STRESS PROTEIN 20U"/>
    <property type="match status" value="1"/>
</dbReference>
<dbReference type="InterPro" id="IPR002177">
    <property type="entry name" value="DPS_DNA-bd"/>
</dbReference>
<protein>
    <submittedName>
        <fullName evidence="4">Starvation-inducible DNA-binding protein</fullName>
    </submittedName>
</protein>
<dbReference type="InterPro" id="IPR012347">
    <property type="entry name" value="Ferritin-like"/>
</dbReference>
<dbReference type="InterPro" id="IPR009078">
    <property type="entry name" value="Ferritin-like_SF"/>
</dbReference>
<dbReference type="AlphaFoldDB" id="A0A495DDJ8"/>
<dbReference type="PRINTS" id="PR01346">
    <property type="entry name" value="HELNAPAPROT"/>
</dbReference>
<keyword evidence="4" id="KW-0238">DNA-binding</keyword>
<dbReference type="GO" id="GO:0008199">
    <property type="term" value="F:ferric iron binding"/>
    <property type="evidence" value="ECO:0007669"/>
    <property type="project" value="InterPro"/>
</dbReference>
<dbReference type="EMBL" id="RBIM01000003">
    <property type="protein sequence ID" value="RKR00371.1"/>
    <property type="molecule type" value="Genomic_DNA"/>
</dbReference>
<dbReference type="PIRSF" id="PIRSF005900">
    <property type="entry name" value="Dps"/>
    <property type="match status" value="1"/>
</dbReference>
<proteinExistence type="inferred from homology"/>
<dbReference type="SUPFAM" id="SSF47240">
    <property type="entry name" value="Ferritin-like"/>
    <property type="match status" value="1"/>
</dbReference>
<name>A0A495DDJ8_9PROT</name>
<dbReference type="GO" id="GO:0016722">
    <property type="term" value="F:oxidoreductase activity, acting on metal ions"/>
    <property type="evidence" value="ECO:0007669"/>
    <property type="project" value="InterPro"/>
</dbReference>
<sequence>MGINMGLTDAQREAMAKAVTAVLADTYALYFKTHVYHWNVTGPRFHDLHALFEAQYNELWMATDVIAERIRALDVVAPRSYAEMTEAAAIKSGGEATEANDMLRDLLKGHETVVATIRKALALAGEHGDEATADVLTPRLTEHEKSAWMLRSTIG</sequence>
<dbReference type="RefSeq" id="WP_075189006.1">
    <property type="nucleotide sequence ID" value="NZ_RBIM01000003.1"/>
</dbReference>
<accession>A0A495DDJ8</accession>
<comment type="similarity">
    <text evidence="1 2">Belongs to the Dps family.</text>
</comment>
<dbReference type="GO" id="GO:0003677">
    <property type="term" value="F:DNA binding"/>
    <property type="evidence" value="ECO:0007669"/>
    <property type="project" value="UniProtKB-KW"/>
</dbReference>
<dbReference type="InterPro" id="IPR023188">
    <property type="entry name" value="DPS_DNA-bd_CS"/>
</dbReference>